<evidence type="ECO:0000256" key="2">
    <source>
        <dbReference type="SAM" id="SignalP"/>
    </source>
</evidence>
<feature type="signal peptide" evidence="2">
    <location>
        <begin position="1"/>
        <end position="24"/>
    </location>
</feature>
<evidence type="ECO:0000259" key="3">
    <source>
        <dbReference type="Pfam" id="PF18962"/>
    </source>
</evidence>
<reference evidence="4 5" key="1">
    <citation type="submission" date="2020-02" db="EMBL/GenBank/DDBJ databases">
        <title>Flavobacteriaceae Psychroflexus bacterium YR1-1, complete genome.</title>
        <authorList>
            <person name="Li Y."/>
            <person name="Wu S."/>
        </authorList>
    </citation>
    <scope>NUCLEOTIDE SEQUENCE [LARGE SCALE GENOMIC DNA]</scope>
    <source>
        <strain evidence="4 5">YR1-1</strain>
    </source>
</reference>
<dbReference type="InterPro" id="IPR026444">
    <property type="entry name" value="Secre_tail"/>
</dbReference>
<evidence type="ECO:0000256" key="1">
    <source>
        <dbReference type="ARBA" id="ARBA00022729"/>
    </source>
</evidence>
<evidence type="ECO:0000313" key="5">
    <source>
        <dbReference type="Proteomes" id="UP000478505"/>
    </source>
</evidence>
<keyword evidence="5" id="KW-1185">Reference proteome</keyword>
<dbReference type="Proteomes" id="UP000478505">
    <property type="component" value="Unassembled WGS sequence"/>
</dbReference>
<sequence length="1209" mass="129491">MKKHLFEILPALMMLFVFLSNAHAQTTIYTLDFETPGGYTTSIPEAVDEATDYFGRIEYGVDTPGPAFTNLQGQFYFGAQDIDGISSAPALPVFLNISAIDITGYTQLKLRLYLAEDDDGTNQDWDAADYVHFKIDIDQTGSYTNVLNIESSGSTNTEPAIDTNYDGTGNGAAITENFTQFSANITGSGSTLDIQIEFNLNSGDEDIAIDHIEIIGLPLNPNDNTTEMYAPATQISESTQIAADVTSSITSFAVLKFIVEDQASGDALPTHISRMRFVPGPENTADWSDHIQGLTLHDENSTAYSPMVSLSDTEIILEFASAVSIADGASLEFEIGAYLNENKIIDHGSIQFQIDAASSGFWAEVSGSGFTDPLANGDIVGNTHTIDVLATQLSFIQQPTRVIINEVISPFPSLGAYDAHSNLDLDFTEAVSLLLPTGISFDASATSSVTAESGIATFSNLSFNSTATGVNLTTSNGSLSNTTSTNFDVILKPIIIAQENFDGHTPTWPNDIAEQTFVDPTSPDEGLFIQPSTYIGSGNTAFGRDTEGESGEPTLGDTYTFRFDDIAISNFSNLRLTFDYYVFANVDSGSYQLVIDGTPQAAVEYYNDPDTTPVQGTISVDIAPASTLGLILTGSLNGGSDILELDNFIIQGNYDGDLTYASGTWSPSAPGPSSGTEDALIQDGTYNTDSDVSLNSITILGDASVHISPGDVLSINTAIHNNGNLTFRSSAAGTAQLAEATDLSITGDITVERYIPAGRAFRLVSAAVGGHSIASTWQQHTHITGVGGAANGFDATELNNPSLFRFDNLITPQTNGAGWQAVTSTSEIISAGTPYRLYVRGDRSIDLTDNNASSATTLRTSGTMQLGSYSPGLATVAAGFSFIGNPYQAVVDFKAVTTSNLTGYLYVWDASIAGANGNGGYTVVDVSDGSEAAESPYSSNASQYIMPGQAFFVQNTAAGNGSVTFEESDKATGKAQVDIFKTSPDFFINSRLYKTADLQKNDRESDAIGLRFNAQYTTIADDEDASKLVNPNENFAIVNNGFRSIDKQGLPFSGHEINLVVANYKAEDYSLTFAMENKPEDLKVFLNDDYLNTKTELTQNTTYAFTVDETNAQSIAVNRFNLSFEAVTLASESFTATEVRVYPNPVLNQFHIELPASAEVESVKVFSTLGQEVKSVQSRSIDISDLRPGIYLTEIATTQGRLIKKIIKQ</sequence>
<dbReference type="RefSeq" id="WP_164003239.1">
    <property type="nucleotide sequence ID" value="NZ_JAAIKD010000001.1"/>
</dbReference>
<comment type="caution">
    <text evidence="4">The sequence shown here is derived from an EMBL/GenBank/DDBJ whole genome shotgun (WGS) entry which is preliminary data.</text>
</comment>
<evidence type="ECO:0000313" key="4">
    <source>
        <dbReference type="EMBL" id="NEV92647.1"/>
    </source>
</evidence>
<dbReference type="NCBIfam" id="TIGR04183">
    <property type="entry name" value="Por_Secre_tail"/>
    <property type="match status" value="1"/>
</dbReference>
<accession>A0A6B3R0X8</accession>
<feature type="chain" id="PRO_5025329856" evidence="2">
    <location>
        <begin position="25"/>
        <end position="1209"/>
    </location>
</feature>
<dbReference type="EMBL" id="JAAIKD010000001">
    <property type="protein sequence ID" value="NEV92647.1"/>
    <property type="molecule type" value="Genomic_DNA"/>
</dbReference>
<gene>
    <name evidence="4" type="ORF">G3567_00615</name>
</gene>
<organism evidence="4 5">
    <name type="scientific">Psychroflexus aurantiacus</name>
    <dbReference type="NCBI Taxonomy" id="2709310"/>
    <lineage>
        <taxon>Bacteria</taxon>
        <taxon>Pseudomonadati</taxon>
        <taxon>Bacteroidota</taxon>
        <taxon>Flavobacteriia</taxon>
        <taxon>Flavobacteriales</taxon>
        <taxon>Flavobacteriaceae</taxon>
        <taxon>Psychroflexus</taxon>
    </lineage>
</organism>
<name>A0A6B3R0X8_9FLAO</name>
<proteinExistence type="predicted"/>
<dbReference type="Pfam" id="PF18962">
    <property type="entry name" value="Por_Secre_tail"/>
    <property type="match status" value="1"/>
</dbReference>
<keyword evidence="1 2" id="KW-0732">Signal</keyword>
<protein>
    <submittedName>
        <fullName evidence="4">T9SS type A sorting domain-containing protein</fullName>
    </submittedName>
</protein>
<feature type="domain" description="Secretion system C-terminal sorting" evidence="3">
    <location>
        <begin position="1141"/>
        <end position="1207"/>
    </location>
</feature>
<dbReference type="AlphaFoldDB" id="A0A6B3R0X8"/>